<dbReference type="EMBL" id="LXQC01000139">
    <property type="protein sequence ID" value="TFE68621.1"/>
    <property type="molecule type" value="Genomic_DNA"/>
</dbReference>
<comment type="function">
    <text evidence="8">The pyruvate dehydrogenase complex catalyzes the overall conversion of pyruvate to acetyl-CoA and CO(2).</text>
</comment>
<dbReference type="Gene3D" id="3.40.50.970">
    <property type="match status" value="1"/>
</dbReference>
<keyword evidence="7 8" id="KW-0670">Pyruvate</keyword>
<dbReference type="AlphaFoldDB" id="A0A4Y8PEG6"/>
<dbReference type="NCBIfam" id="TIGR03182">
    <property type="entry name" value="PDH_E1_alph_y"/>
    <property type="match status" value="1"/>
</dbReference>
<dbReference type="GO" id="GO:0004739">
    <property type="term" value="F:pyruvate dehydrogenase (acetyl-transferring) activity"/>
    <property type="evidence" value="ECO:0007669"/>
    <property type="project" value="UniProtKB-UniRule"/>
</dbReference>
<reference evidence="10 11" key="1">
    <citation type="submission" date="2016-05" db="EMBL/GenBank/DDBJ databases">
        <title>Diversity and Homogeneity among Thermoacidophilic Verrucomicrobia Methanotrophs Linked with Geographical Origin.</title>
        <authorList>
            <person name="Erikstad H.-A."/>
            <person name="Smestad N.B."/>
            <person name="Ceballos R.M."/>
            <person name="Birkeland N.-K."/>
        </authorList>
    </citation>
    <scope>NUCLEOTIDE SEQUENCE [LARGE SCALE GENOMIC DNA]</scope>
    <source>
        <strain evidence="10 11">Phi</strain>
    </source>
</reference>
<evidence type="ECO:0000256" key="4">
    <source>
        <dbReference type="ARBA" id="ARBA00014159"/>
    </source>
</evidence>
<evidence type="ECO:0000256" key="2">
    <source>
        <dbReference type="ARBA" id="ARBA00011870"/>
    </source>
</evidence>
<name>A0A4Y8PEG6_9BACT</name>
<evidence type="ECO:0000256" key="3">
    <source>
        <dbReference type="ARBA" id="ARBA00012281"/>
    </source>
</evidence>
<evidence type="ECO:0000256" key="5">
    <source>
        <dbReference type="ARBA" id="ARBA00023002"/>
    </source>
</evidence>
<dbReference type="SUPFAM" id="SSF52518">
    <property type="entry name" value="Thiamin diphosphate-binding fold (THDP-binding)"/>
    <property type="match status" value="1"/>
</dbReference>
<dbReference type="PANTHER" id="PTHR11516">
    <property type="entry name" value="PYRUVATE DEHYDROGENASE E1 COMPONENT, ALPHA SUBUNIT BACTERIAL AND ORGANELLAR"/>
    <property type="match status" value="1"/>
</dbReference>
<keyword evidence="6 8" id="KW-0786">Thiamine pyrophosphate</keyword>
<evidence type="ECO:0000259" key="9">
    <source>
        <dbReference type="Pfam" id="PF00676"/>
    </source>
</evidence>
<evidence type="ECO:0000256" key="6">
    <source>
        <dbReference type="ARBA" id="ARBA00023052"/>
    </source>
</evidence>
<accession>A0A4Y8PEG6</accession>
<evidence type="ECO:0000256" key="7">
    <source>
        <dbReference type="ARBA" id="ARBA00023317"/>
    </source>
</evidence>
<keyword evidence="5 8" id="KW-0560">Oxidoreductase</keyword>
<dbReference type="Pfam" id="PF00676">
    <property type="entry name" value="E1_dh"/>
    <property type="match status" value="1"/>
</dbReference>
<evidence type="ECO:0000256" key="1">
    <source>
        <dbReference type="ARBA" id="ARBA00001964"/>
    </source>
</evidence>
<protein>
    <recommendedName>
        <fullName evidence="4 8">Pyruvate dehydrogenase E1 component subunit alpha</fullName>
        <ecNumber evidence="3 8">1.2.4.1</ecNumber>
    </recommendedName>
</protein>
<dbReference type="Proteomes" id="UP000297713">
    <property type="component" value="Unassembled WGS sequence"/>
</dbReference>
<sequence length="358" mass="40013">MVEVNRSPSATLLDEEVTKSGLFELSPEIRLDLYKKMVLIRRFEEKSAQSFMQAKIKGFCHLYIGQEALAVGVCSSLKATDVVITSYRDHGIALARGVPPKNCMAELYGKATGTSKGMGGSMHLFDKERRFYGGHAIVAAHCPLAAGIAFAQKYRKEKNITLCLLGDGAVNQGVFHETLNLVSLWKLPVVFIIENNEYAMGTEIHRSTAGLPLVKKSAAYDMAGMVTDGMDVEEVRAKVLEAVNLARNENCPVLIEARTYRFRGHSMSDPDTYRTKEEIAEAKKRDPLFLYSQKLQEQGILTADLVTRIDKEIKRIIQEAVQFAESSPEPDLSLAREICFANEDQIEPVERPFYGYYN</sequence>
<gene>
    <name evidence="8" type="primary">pdhA</name>
    <name evidence="10" type="ORF">A7Q10_08230</name>
</gene>
<dbReference type="InterPro" id="IPR017597">
    <property type="entry name" value="Pyrv_DH_E1_asu_subgrp-y"/>
</dbReference>
<comment type="cofactor">
    <cofactor evidence="1 8">
        <name>thiamine diphosphate</name>
        <dbReference type="ChEBI" id="CHEBI:58937"/>
    </cofactor>
</comment>
<organism evidence="10 11">
    <name type="scientific">Methylacidiphilum caldifontis</name>
    <dbReference type="NCBI Taxonomy" id="2795386"/>
    <lineage>
        <taxon>Bacteria</taxon>
        <taxon>Pseudomonadati</taxon>
        <taxon>Verrucomicrobiota</taxon>
        <taxon>Methylacidiphilae</taxon>
        <taxon>Methylacidiphilales</taxon>
        <taxon>Methylacidiphilaceae</taxon>
        <taxon>Methylacidiphilum (ex Ratnadevi et al. 2023)</taxon>
    </lineage>
</organism>
<proteinExistence type="predicted"/>
<keyword evidence="11" id="KW-1185">Reference proteome</keyword>
<dbReference type="CDD" id="cd02000">
    <property type="entry name" value="TPP_E1_PDC_ADC_BCADC"/>
    <property type="match status" value="1"/>
</dbReference>
<dbReference type="RefSeq" id="WP_134440123.1">
    <property type="nucleotide sequence ID" value="NZ_CP065957.1"/>
</dbReference>
<evidence type="ECO:0000313" key="11">
    <source>
        <dbReference type="Proteomes" id="UP000297713"/>
    </source>
</evidence>
<comment type="catalytic activity">
    <reaction evidence="8">
        <text>N(6)-[(R)-lipoyl]-L-lysyl-[protein] + pyruvate + H(+) = N(6)-[(R)-S(8)-acetyldihydrolipoyl]-L-lysyl-[protein] + CO2</text>
        <dbReference type="Rhea" id="RHEA:19189"/>
        <dbReference type="Rhea" id="RHEA-COMP:10474"/>
        <dbReference type="Rhea" id="RHEA-COMP:10478"/>
        <dbReference type="ChEBI" id="CHEBI:15361"/>
        <dbReference type="ChEBI" id="CHEBI:15378"/>
        <dbReference type="ChEBI" id="CHEBI:16526"/>
        <dbReference type="ChEBI" id="CHEBI:83099"/>
        <dbReference type="ChEBI" id="CHEBI:83111"/>
        <dbReference type="EC" id="1.2.4.1"/>
    </reaction>
</comment>
<dbReference type="FunFam" id="3.40.50.970:FF:000013">
    <property type="entry name" value="Pyruvate dehydrogenase E1 component subunit alpha"/>
    <property type="match status" value="1"/>
</dbReference>
<dbReference type="InterPro" id="IPR050642">
    <property type="entry name" value="PDH_E1_Alpha_Subunit"/>
</dbReference>
<comment type="subunit">
    <text evidence="2 8">Heterodimer of an alpha and a beta chain.</text>
</comment>
<evidence type="ECO:0000256" key="8">
    <source>
        <dbReference type="RuleBase" id="RU361139"/>
    </source>
</evidence>
<feature type="domain" description="Dehydrogenase E1 component" evidence="9">
    <location>
        <begin position="36"/>
        <end position="331"/>
    </location>
</feature>
<dbReference type="InterPro" id="IPR001017">
    <property type="entry name" value="DH_E1"/>
</dbReference>
<evidence type="ECO:0000313" key="10">
    <source>
        <dbReference type="EMBL" id="TFE68621.1"/>
    </source>
</evidence>
<dbReference type="PANTHER" id="PTHR11516:SF60">
    <property type="entry name" value="PYRUVATE DEHYDROGENASE E1 COMPONENT SUBUNIT ALPHA"/>
    <property type="match status" value="1"/>
</dbReference>
<comment type="caution">
    <text evidence="10">The sequence shown here is derived from an EMBL/GenBank/DDBJ whole genome shotgun (WGS) entry which is preliminary data.</text>
</comment>
<dbReference type="OrthoDB" id="9766715at2"/>
<dbReference type="EC" id="1.2.4.1" evidence="3 8"/>
<dbReference type="InterPro" id="IPR029061">
    <property type="entry name" value="THDP-binding"/>
</dbReference>
<dbReference type="GO" id="GO:0006086">
    <property type="term" value="P:pyruvate decarboxylation to acetyl-CoA"/>
    <property type="evidence" value="ECO:0007669"/>
    <property type="project" value="InterPro"/>
</dbReference>